<protein>
    <recommendedName>
        <fullName evidence="2">Galactofuranosyltransferase GlfT2 N-terminal domain-containing protein</fullName>
    </recommendedName>
</protein>
<dbReference type="Proteomes" id="UP000049828">
    <property type="component" value="Unassembled WGS sequence"/>
</dbReference>
<dbReference type="OrthoDB" id="3225550at2"/>
<dbReference type="InterPro" id="IPR029044">
    <property type="entry name" value="Nucleotide-diphossugar_trans"/>
</dbReference>
<feature type="coiled-coil region" evidence="1">
    <location>
        <begin position="568"/>
        <end position="595"/>
    </location>
</feature>
<dbReference type="SUPFAM" id="SSF53448">
    <property type="entry name" value="Nucleotide-diphospho-sugar transferases"/>
    <property type="match status" value="1"/>
</dbReference>
<keyword evidence="4" id="KW-1185">Reference proteome</keyword>
<dbReference type="EMBL" id="CVRS01000074">
    <property type="protein sequence ID" value="CRL38978.1"/>
    <property type="molecule type" value="Genomic_DNA"/>
</dbReference>
<name>A0A0M6WQW0_9FIRM</name>
<evidence type="ECO:0000256" key="1">
    <source>
        <dbReference type="SAM" id="Coils"/>
    </source>
</evidence>
<dbReference type="AlphaFoldDB" id="A0A0M6WQW0"/>
<feature type="domain" description="Galactofuranosyltransferase GlfT2 N-terminal" evidence="2">
    <location>
        <begin position="8"/>
        <end position="144"/>
    </location>
</feature>
<organism evidence="3 4">
    <name type="scientific">Roseburia inulinivorans</name>
    <dbReference type="NCBI Taxonomy" id="360807"/>
    <lineage>
        <taxon>Bacteria</taxon>
        <taxon>Bacillati</taxon>
        <taxon>Bacillota</taxon>
        <taxon>Clostridia</taxon>
        <taxon>Lachnospirales</taxon>
        <taxon>Lachnospiraceae</taxon>
        <taxon>Roseburia</taxon>
    </lineage>
</organism>
<dbReference type="InterPro" id="IPR040492">
    <property type="entry name" value="GlfT2_N"/>
</dbReference>
<evidence type="ECO:0000313" key="3">
    <source>
        <dbReference type="EMBL" id="CRL38978.1"/>
    </source>
</evidence>
<reference evidence="4" key="1">
    <citation type="submission" date="2015-05" db="EMBL/GenBank/DDBJ databases">
        <authorList>
            <consortium name="Pathogen Informatics"/>
        </authorList>
    </citation>
    <scope>NUCLEOTIDE SEQUENCE [LARGE SCALE GENOMIC DNA]</scope>
    <source>
        <strain evidence="4">L1-83</strain>
    </source>
</reference>
<dbReference type="Gene3D" id="3.90.550.60">
    <property type="match status" value="1"/>
</dbReference>
<sequence length="607" mass="72010">MDKMMKLQNILFPKNELIQHWHMFYRGDRFSHNIYESAHCLKKDQQTEFFTYFNAFSLEKWKKYTAIDHAYLQLKVKGTLGIQLFGHYMNNNIIEKEVLSENYYECDETETILIPIPFDVKSQVVSFQVFAYSDISIYEGSYLADISTDKMNEVELSLVTVTFRKEDFITRNLRLIENEIIYSDEEIADHIFVRVIDNGRTLNAEEWNGECIHIYQNPNVGGSGGYTRGMIETLRDETFNATHALLMDDDVKILPESIIRTYNLLRCLKPEYRDHFISGAMLYYEKMHVQHEDVGFVSEDGTYGPRKPSMEMHLATSVLLNEKIYEDQPNNYAGWWYCCIPRTKLSLDRLSLPLFIRGDDVEFSIANHAKFITMNGICIWHMGFVTKFNMPMEFYQVHRNSLIIQATSGVTPEVDYLKRIKDIFDKEISRYNYVGCDLLLDAVDDFLKGPEFLMKPEGETIMKQQTSRVKPLVDIRQNFADIYVDYDKIYKFYEGKLFSKRKLKRYFKTHNWQLLPKFMMNHEPAVVAYDWFDIPEKQYRHDVVLAVNPHNQTGVLRYRSRSEYLRLMKRYREIRRNYNKNMEKVTEAYKNAKKQITGVDFWDGYLR</sequence>
<evidence type="ECO:0000313" key="4">
    <source>
        <dbReference type="Proteomes" id="UP000049828"/>
    </source>
</evidence>
<dbReference type="Pfam" id="PF17994">
    <property type="entry name" value="Glft2_N"/>
    <property type="match status" value="1"/>
</dbReference>
<gene>
    <name evidence="3" type="ORF">RIL183_23781</name>
</gene>
<evidence type="ECO:0000259" key="2">
    <source>
        <dbReference type="Pfam" id="PF17994"/>
    </source>
</evidence>
<keyword evidence="1" id="KW-0175">Coiled coil</keyword>
<accession>A0A0M6WQW0</accession>
<proteinExistence type="predicted"/>
<dbReference type="RefSeq" id="WP_055039781.1">
    <property type="nucleotide sequence ID" value="NZ_CVRS01000074.1"/>
</dbReference>